<protein>
    <submittedName>
        <fullName evidence="1">Uncharacterized protein</fullName>
    </submittedName>
</protein>
<proteinExistence type="predicted"/>
<reference evidence="1 2" key="1">
    <citation type="journal article" date="2016" name="Nat. Commun.">
        <title>Thousands of microbial genomes shed light on interconnected biogeochemical processes in an aquifer system.</title>
        <authorList>
            <person name="Anantharaman K."/>
            <person name="Brown C.T."/>
            <person name="Hug L.A."/>
            <person name="Sharon I."/>
            <person name="Castelle C.J."/>
            <person name="Probst A.J."/>
            <person name="Thomas B.C."/>
            <person name="Singh A."/>
            <person name="Wilkins M.J."/>
            <person name="Karaoz U."/>
            <person name="Brodie E.L."/>
            <person name="Williams K.H."/>
            <person name="Hubbard S.S."/>
            <person name="Banfield J.F."/>
        </authorList>
    </citation>
    <scope>NUCLEOTIDE SEQUENCE [LARGE SCALE GENOMIC DNA]</scope>
</reference>
<evidence type="ECO:0000313" key="2">
    <source>
        <dbReference type="Proteomes" id="UP000177905"/>
    </source>
</evidence>
<evidence type="ECO:0000313" key="1">
    <source>
        <dbReference type="EMBL" id="OGC12976.1"/>
    </source>
</evidence>
<organism evidence="1 2">
    <name type="scientific">candidate division WOR-1 bacterium RIFOXYB2_FULL_36_35</name>
    <dbReference type="NCBI Taxonomy" id="1802578"/>
    <lineage>
        <taxon>Bacteria</taxon>
        <taxon>Bacillati</taxon>
        <taxon>Saganbacteria</taxon>
    </lineage>
</organism>
<sequence length="227" mass="25437">MSNASVRRIDLHQRIWTKLDAANVEVKDVKNVLSFPNVLRMFYLITPHALCVLDKDPALLMKLDDNFASTRVLSKELAMAIASKSLDIHTFGDDENPVFYSLSGTNKPELALLNEMGMDFTQNPTLEDISLCTEVLCGIKVASSEPLSPYQLKRLNQIFNPQYNILPLLTKRGISKIIITHEKLSGIEGREVKTEKNETGATTMYMSAKILSNDINNVILFLHGILD</sequence>
<gene>
    <name evidence="1" type="ORF">A2290_04920</name>
</gene>
<comment type="caution">
    <text evidence="1">The sequence shown here is derived from an EMBL/GenBank/DDBJ whole genome shotgun (WGS) entry which is preliminary data.</text>
</comment>
<dbReference type="Proteomes" id="UP000177905">
    <property type="component" value="Unassembled WGS sequence"/>
</dbReference>
<accession>A0A1F4RXR4</accession>
<dbReference type="EMBL" id="MEUA01000063">
    <property type="protein sequence ID" value="OGC12976.1"/>
    <property type="molecule type" value="Genomic_DNA"/>
</dbReference>
<name>A0A1F4RXR4_UNCSA</name>
<dbReference type="AlphaFoldDB" id="A0A1F4RXR4"/>